<dbReference type="GO" id="GO:0035556">
    <property type="term" value="P:intracellular signal transduction"/>
    <property type="evidence" value="ECO:0007669"/>
    <property type="project" value="InterPro"/>
</dbReference>
<dbReference type="Gene3D" id="3.80.10.10">
    <property type="entry name" value="Ribonuclease Inhibitor"/>
    <property type="match status" value="4"/>
</dbReference>
<evidence type="ECO:0000256" key="8">
    <source>
        <dbReference type="ARBA" id="ARBA00022842"/>
    </source>
</evidence>
<dbReference type="SMART" id="SM00369">
    <property type="entry name" value="LRR_TYP"/>
    <property type="match status" value="11"/>
</dbReference>
<sequence length="1644" mass="185303">MGHFPPPEIAPFAYQTNENLIEHRRLTPIANTSTHDPHRQNKTGGWHRRTKSSDSDPMQLMPDHVKDAQNLVPSMPKEKKGILGRFTRKRSKDKEATPEVRKSSESEHSYVSATNTPAIEKDDPVAGYGRSVSANSHWVKVTIKRKESYKEQGIIDPERSHSIRQICVDDDVPSLDGWRELPPPGGAEGWSPPESWAVRKPSVETVTLVDDEDTREADSDNWYYGKRLFCIRIFRPDATFGTVSCGLNTTTSELCHILGKKFFIADITKYNLYVKRHDLERVLTPQERPLQLQKRLLEQAGYTEVDRLEDLGREDNSYLVRFTFKETIIPRFEEEESLAQFKDVDLQMRNLQTIPIFLYRQAYFIYSLNASRNLMLDLPTDFIQSCTQLGELHLAHNDLDRVPQSVRQSEMLSLLNLSSNRLKDLDHARLDKIRELANLDVENNQLKTLPSLFSHFRALTKLNIANNLFTTLPEVICSIQTLEKLDASFNRISYIPQEIGNLRALEQLYVIGNQITGTLPQTFANLTNLRVLDISHNALQSIDVCAKCPNLECLIAESNNVSIVDLLFPCISRLVLTKNQLTQFSLSETALSLTYLSLTYSKLTSLPDALFEQLRSVERLELCHNQIVYIPKTISNLKNLTRFSCTYNRLGALPPEIGKLSSLRFLDVHNNNLTALPKEIWCCQSLVTINASSNLLETFPAPYLPMPSSPLASPLASPLPSPVPGSRANSLSPTMPVRTQPSPPPTPPLATALRELFLGDNRLTNDIFAIISKFTELRRLNLSFNDIDEIPNGGVFSQHLVELYLSGNQLSALPDDVERWTSLKVLHVNGNKLKSLPADLSKIRKLVVLDAGSNALKYNIANWQYDWNWNWNIDLKYLNLSGNKRFEIRPLHDITPMRDRDRNLANFSTLNKLRVLGLMDVTLLKIPLPDESDNRRVRLSGSEVNCMAYGMADTLGQAEHLSTWEVVIPKFRNSEDECLFGLFDAHSDSSQGSLVTKYLHDWTNFHLVSELDKLRENDTIESALRRAFLSLNKELGAKVFNSNMEREHTLEHERASAPAIDDSKAGASGIFVYIVGTILYVANVGDVVAVISRNGGTAVPIASKHSPLQSQETVRIRTAGGFISHDGCLNGELKVSRSFGHFHLIPIVNSNPSIETVELSEQDEFLILGTRGLWDRMSYQTAVDIARTEKDDLMLAAQKLRDFAISYGAEESIVVMIIGVGDLFDRRLRRRREGRGAWDSMIGEETTIYISSSNKGKRRKEEIPVDSTIARLQKEIAPPTGQVALVFTDIKNSTLLWETVQSAMHPAIKEHNDIMRRQLRNIGGYEVKTEGDAFMVSFPTVFSALLWCFTVQEQLLQADWPKEILDSDECKEVYGGRHNNELLYKGLSVRMGIHWGAPVCEIDPITRRMDYFGPMVNRAARICSAADGGQICVSADVEGEIRLLLNVDDDDETVLRKTDKDGAVLETVQLDETMIKLRKMGFVVKRIGERKLKGLENPEELCLVYPEALKGRLEADQAKEKTYEPATAQILDPVAVRSLGYLCLRLERVASGNVLAARNVRNSRADYLSGLLTFHVKDNADDEELIRICESLVTRIENALSTLYLNKFGPFTKVLEQLSDVIAVDPDHILKALQMYAQVMGVAK</sequence>
<dbReference type="FunFam" id="3.80.10.10:FF:000220">
    <property type="entry name" value="Adenylate cyclase AcyA"/>
    <property type="match status" value="1"/>
</dbReference>
<dbReference type="InterPro" id="IPR001054">
    <property type="entry name" value="A/G_cyclase"/>
</dbReference>
<dbReference type="Pfam" id="PF00211">
    <property type="entry name" value="Guanylate_cyc"/>
    <property type="match status" value="1"/>
</dbReference>
<evidence type="ECO:0000313" key="18">
    <source>
        <dbReference type="Proteomes" id="UP000789572"/>
    </source>
</evidence>
<dbReference type="InterPro" id="IPR000159">
    <property type="entry name" value="RA_dom"/>
</dbReference>
<dbReference type="Pfam" id="PF00481">
    <property type="entry name" value="PP2C"/>
    <property type="match status" value="1"/>
</dbReference>
<evidence type="ECO:0000256" key="12">
    <source>
        <dbReference type="ARBA" id="ARBA00032637"/>
    </source>
</evidence>
<feature type="region of interest" description="Disordered" evidence="13">
    <location>
        <begin position="714"/>
        <end position="746"/>
    </location>
</feature>
<dbReference type="SMART" id="SM00044">
    <property type="entry name" value="CYCc"/>
    <property type="match status" value="1"/>
</dbReference>
<dbReference type="SUPFAM" id="SSF55073">
    <property type="entry name" value="Nucleotide cyclase"/>
    <property type="match status" value="1"/>
</dbReference>
<dbReference type="SUPFAM" id="SSF52058">
    <property type="entry name" value="L domain-like"/>
    <property type="match status" value="3"/>
</dbReference>
<dbReference type="EC" id="4.6.1.1" evidence="3"/>
<dbReference type="SMART" id="SM00332">
    <property type="entry name" value="PP2Cc"/>
    <property type="match status" value="1"/>
</dbReference>
<keyword evidence="8" id="KW-0460">Magnesium</keyword>
<dbReference type="CDD" id="cd17214">
    <property type="entry name" value="RA_CYR1_like"/>
    <property type="match status" value="1"/>
</dbReference>
<dbReference type="CDD" id="cd07302">
    <property type="entry name" value="CHD"/>
    <property type="match status" value="1"/>
</dbReference>
<feature type="domain" description="Ras-associating" evidence="15">
    <location>
        <begin position="227"/>
        <end position="317"/>
    </location>
</feature>
<evidence type="ECO:0000256" key="3">
    <source>
        <dbReference type="ARBA" id="ARBA00012201"/>
    </source>
</evidence>
<feature type="compositionally biased region" description="Basic and acidic residues" evidence="13">
    <location>
        <begin position="92"/>
        <end position="108"/>
    </location>
</feature>
<dbReference type="GO" id="GO:0006171">
    <property type="term" value="P:cAMP biosynthetic process"/>
    <property type="evidence" value="ECO:0007669"/>
    <property type="project" value="UniProtKB-KW"/>
</dbReference>
<dbReference type="InterPro" id="IPR055071">
    <property type="entry name" value="RA_PHLPP-like"/>
</dbReference>
<dbReference type="PROSITE" id="PS51746">
    <property type="entry name" value="PPM_2"/>
    <property type="match status" value="1"/>
</dbReference>
<accession>A0A9N9AAN7</accession>
<dbReference type="InterPro" id="IPR029071">
    <property type="entry name" value="Ubiquitin-like_domsf"/>
</dbReference>
<dbReference type="EMBL" id="CAJVPJ010000451">
    <property type="protein sequence ID" value="CAG8525958.1"/>
    <property type="molecule type" value="Genomic_DNA"/>
</dbReference>
<dbReference type="SMART" id="SM00364">
    <property type="entry name" value="LRR_BAC"/>
    <property type="match status" value="9"/>
</dbReference>
<dbReference type="InterPro" id="IPR029787">
    <property type="entry name" value="Nucleotide_cyclase"/>
</dbReference>
<dbReference type="InterPro" id="IPR036457">
    <property type="entry name" value="PPM-type-like_dom_sf"/>
</dbReference>
<dbReference type="InterPro" id="IPR050216">
    <property type="entry name" value="LRR_domain-containing"/>
</dbReference>
<dbReference type="SMART" id="SM00365">
    <property type="entry name" value="LRR_SD22"/>
    <property type="match status" value="4"/>
</dbReference>
<dbReference type="GO" id="GO:0004016">
    <property type="term" value="F:adenylate cyclase activity"/>
    <property type="evidence" value="ECO:0007669"/>
    <property type="project" value="UniProtKB-EC"/>
</dbReference>
<dbReference type="Gene3D" id="3.10.20.90">
    <property type="entry name" value="Phosphatidylinositol 3-kinase Catalytic Subunit, Chain A, domain 1"/>
    <property type="match status" value="1"/>
</dbReference>
<keyword evidence="6" id="KW-0479">Metal-binding</keyword>
<dbReference type="Gene3D" id="3.30.70.1230">
    <property type="entry name" value="Nucleotide cyclase"/>
    <property type="match status" value="1"/>
</dbReference>
<protein>
    <recommendedName>
        <fullName evidence="4">Adenylate cyclase</fullName>
        <ecNumber evidence="3">4.6.1.1</ecNumber>
    </recommendedName>
    <alternativeName>
        <fullName evidence="11">ATP pyrophosphate-lyase</fullName>
    </alternativeName>
    <alternativeName>
        <fullName evidence="12">Adenylyl cyclase</fullName>
    </alternativeName>
</protein>
<dbReference type="SUPFAM" id="SSF54236">
    <property type="entry name" value="Ubiquitin-like"/>
    <property type="match status" value="1"/>
</dbReference>
<dbReference type="GO" id="GO:0046872">
    <property type="term" value="F:metal ion binding"/>
    <property type="evidence" value="ECO:0007669"/>
    <property type="project" value="UniProtKB-KW"/>
</dbReference>
<evidence type="ECO:0000256" key="13">
    <source>
        <dbReference type="SAM" id="MobiDB-lite"/>
    </source>
</evidence>
<evidence type="ECO:0000259" key="16">
    <source>
        <dbReference type="PROSITE" id="PS51746"/>
    </source>
</evidence>
<dbReference type="InterPro" id="IPR032675">
    <property type="entry name" value="LRR_dom_sf"/>
</dbReference>
<evidence type="ECO:0000259" key="15">
    <source>
        <dbReference type="PROSITE" id="PS50200"/>
    </source>
</evidence>
<dbReference type="InterPro" id="IPR003591">
    <property type="entry name" value="Leu-rich_rpt_typical-subtyp"/>
</dbReference>
<evidence type="ECO:0000256" key="2">
    <source>
        <dbReference type="ARBA" id="ARBA00005381"/>
    </source>
</evidence>
<comment type="catalytic activity">
    <reaction evidence="1">
        <text>ATP = 3',5'-cyclic AMP + diphosphate</text>
        <dbReference type="Rhea" id="RHEA:15389"/>
        <dbReference type="ChEBI" id="CHEBI:30616"/>
        <dbReference type="ChEBI" id="CHEBI:33019"/>
        <dbReference type="ChEBI" id="CHEBI:58165"/>
        <dbReference type="EC" id="4.6.1.1"/>
    </reaction>
</comment>
<dbReference type="PANTHER" id="PTHR48051">
    <property type="match status" value="1"/>
</dbReference>
<feature type="domain" description="PPM-type phosphatase" evidence="16">
    <location>
        <begin position="948"/>
        <end position="1220"/>
    </location>
</feature>
<evidence type="ECO:0000256" key="1">
    <source>
        <dbReference type="ARBA" id="ARBA00001593"/>
    </source>
</evidence>
<evidence type="ECO:0000256" key="11">
    <source>
        <dbReference type="ARBA" id="ARBA00032597"/>
    </source>
</evidence>
<evidence type="ECO:0000259" key="14">
    <source>
        <dbReference type="PROSITE" id="PS50125"/>
    </source>
</evidence>
<keyword evidence="18" id="KW-1185">Reference proteome</keyword>
<comment type="caution">
    <text evidence="17">The sequence shown here is derived from an EMBL/GenBank/DDBJ whole genome shotgun (WGS) entry which is preliminary data.</text>
</comment>
<name>A0A9N9AAN7_9GLOM</name>
<dbReference type="Pfam" id="PF23010">
    <property type="entry name" value="RA_3"/>
    <property type="match status" value="1"/>
</dbReference>
<evidence type="ECO:0000313" key="17">
    <source>
        <dbReference type="EMBL" id="CAG8525958.1"/>
    </source>
</evidence>
<proteinExistence type="inferred from homology"/>
<evidence type="ECO:0000256" key="6">
    <source>
        <dbReference type="ARBA" id="ARBA00022723"/>
    </source>
</evidence>
<dbReference type="OrthoDB" id="2021138at2759"/>
<dbReference type="PROSITE" id="PS50125">
    <property type="entry name" value="GUANYLATE_CYCLASE_2"/>
    <property type="match status" value="1"/>
</dbReference>
<dbReference type="InterPro" id="IPR001611">
    <property type="entry name" value="Leu-rich_rpt"/>
</dbReference>
<evidence type="ECO:0000256" key="4">
    <source>
        <dbReference type="ARBA" id="ARBA00021420"/>
    </source>
</evidence>
<reference evidence="17" key="1">
    <citation type="submission" date="2021-06" db="EMBL/GenBank/DDBJ databases">
        <authorList>
            <person name="Kallberg Y."/>
            <person name="Tangrot J."/>
            <person name="Rosling A."/>
        </authorList>
    </citation>
    <scope>NUCLEOTIDE SEQUENCE</scope>
    <source>
        <strain evidence="17">IA702</strain>
    </source>
</reference>
<evidence type="ECO:0000256" key="9">
    <source>
        <dbReference type="ARBA" id="ARBA00022998"/>
    </source>
</evidence>
<evidence type="ECO:0000256" key="7">
    <source>
        <dbReference type="ARBA" id="ARBA00022737"/>
    </source>
</evidence>
<dbReference type="Gene3D" id="3.60.40.10">
    <property type="entry name" value="PPM-type phosphatase domain"/>
    <property type="match status" value="1"/>
</dbReference>
<dbReference type="SUPFAM" id="SSF81606">
    <property type="entry name" value="PP2C-like"/>
    <property type="match status" value="1"/>
</dbReference>
<dbReference type="InterPro" id="IPR001932">
    <property type="entry name" value="PPM-type_phosphatase-like_dom"/>
</dbReference>
<comment type="similarity">
    <text evidence="2">Belongs to the adenylyl cyclase class-3 family.</text>
</comment>
<gene>
    <name evidence="17" type="ORF">POCULU_LOCUS3818</name>
</gene>
<dbReference type="PROSITE" id="PS51450">
    <property type="entry name" value="LRR"/>
    <property type="match status" value="2"/>
</dbReference>
<organism evidence="17 18">
    <name type="scientific">Paraglomus occultum</name>
    <dbReference type="NCBI Taxonomy" id="144539"/>
    <lineage>
        <taxon>Eukaryota</taxon>
        <taxon>Fungi</taxon>
        <taxon>Fungi incertae sedis</taxon>
        <taxon>Mucoromycota</taxon>
        <taxon>Glomeromycotina</taxon>
        <taxon>Glomeromycetes</taxon>
        <taxon>Paraglomerales</taxon>
        <taxon>Paraglomeraceae</taxon>
        <taxon>Paraglomus</taxon>
    </lineage>
</organism>
<evidence type="ECO:0000256" key="10">
    <source>
        <dbReference type="ARBA" id="ARBA00023239"/>
    </source>
</evidence>
<keyword evidence="10" id="KW-0456">Lyase</keyword>
<dbReference type="GO" id="GO:0005737">
    <property type="term" value="C:cytoplasm"/>
    <property type="evidence" value="ECO:0007669"/>
    <property type="project" value="TreeGrafter"/>
</dbReference>
<dbReference type="Pfam" id="PF13855">
    <property type="entry name" value="LRR_8"/>
    <property type="match status" value="3"/>
</dbReference>
<keyword evidence="7" id="KW-0677">Repeat</keyword>
<evidence type="ECO:0000256" key="5">
    <source>
        <dbReference type="ARBA" id="ARBA00022614"/>
    </source>
</evidence>
<keyword evidence="9" id="KW-0115">cAMP biosynthesis</keyword>
<feature type="region of interest" description="Disordered" evidence="13">
    <location>
        <begin position="76"/>
        <end position="124"/>
    </location>
</feature>
<dbReference type="CDD" id="cd00143">
    <property type="entry name" value="PP2Cc"/>
    <property type="match status" value="1"/>
</dbReference>
<dbReference type="Proteomes" id="UP000789572">
    <property type="component" value="Unassembled WGS sequence"/>
</dbReference>
<feature type="domain" description="Guanylate cyclase" evidence="14">
    <location>
        <begin position="1284"/>
        <end position="1423"/>
    </location>
</feature>
<dbReference type="PROSITE" id="PS50200">
    <property type="entry name" value="RA"/>
    <property type="match status" value="1"/>
</dbReference>
<feature type="region of interest" description="Disordered" evidence="13">
    <location>
        <begin position="31"/>
        <end position="60"/>
    </location>
</feature>
<keyword evidence="5" id="KW-0433">Leucine-rich repeat</keyword>
<dbReference type="PANTHER" id="PTHR48051:SF1">
    <property type="entry name" value="RAS SUPPRESSOR PROTEIN 1"/>
    <property type="match status" value="1"/>
</dbReference>
<dbReference type="SMART" id="SM00314">
    <property type="entry name" value="RA"/>
    <property type="match status" value="1"/>
</dbReference>